<sequence>MAIPWDLVIIDEAHRLRNVYKKSNKIAKAIQAAIGNSPKILLTATPLQNSLMELYGLVSFIDSHIFGSTQSFREQYVRSGVAQEAFYENLRDRISPVCQRTLRRQVLEYIQYTNRISITQDFTPTDKEFELYEYVSAYLQRNSTYALPNSQRTLITLVVRKILASSTFAICSTLDKLVNRLENSISESNTYDADILNDEYETIDELKEEWQGDENNIDEARSLSDEEEKTIIRKAIQQEVVELKNYQALARAITVNAKGEALLKALENGFKKLGELNAPQKALIFTESRRTQQYLFNHLKENGYDRQLVLLNGTNTEKESTEIYKSWLKENEGRDCISGSKSVDMRAALVDEFRNHKSIMIATESGAEGLNLQFCNLVVNYDLPWNPQRIEQRIGRCHRYGQEFDVVVINFLNRKNEADQRVFELLSQKLRLFDGVFGASDDILGALESGVDFEKRINAIYQTCRTSEEIKQAFDELQTELDAGIQNRMEDAHIKLMEHFDEDVHKRLKLNQDETKIQIDNFEKWLWELTRYELSDHAEFDDAQYMFHLKDIPTDINSSLISKGNYSLVTQKNSNTEHFYRLGHPLAEQLIEKSKLKELPCREISFNCSNHPKRISVIEQLLNQSGWLKLSVLKVSAIEAEERLLFSGITDDVTILDPDTCKKLFNVPGKTGLETSIPDNIEDKLTSITETLTNVITMEITERNGHYFESEMEKLDKWADDLKFQLEQELKNLDREIKETKKEARKEAELDKKVALHKDAKDLEKKRKDKRRSLFETQDEVDNRKENLISEIEAKLKQSVELDEIFIIRWRVT</sequence>
<dbReference type="SUPFAM" id="SSF52540">
    <property type="entry name" value="P-loop containing nucleoside triphosphate hydrolases"/>
    <property type="match status" value="1"/>
</dbReference>
<evidence type="ECO:0000256" key="1">
    <source>
        <dbReference type="ARBA" id="ARBA00022801"/>
    </source>
</evidence>
<keyword evidence="6" id="KW-1185">Reference proteome</keyword>
<dbReference type="Proteomes" id="UP000218542">
    <property type="component" value="Unassembled WGS sequence"/>
</dbReference>
<proteinExistence type="predicted"/>
<dbReference type="GO" id="GO:0004386">
    <property type="term" value="F:helicase activity"/>
    <property type="evidence" value="ECO:0007669"/>
    <property type="project" value="UniProtKB-KW"/>
</dbReference>
<feature type="coiled-coil region" evidence="2">
    <location>
        <begin position="719"/>
        <end position="780"/>
    </location>
</feature>
<dbReference type="InterPro" id="IPR014001">
    <property type="entry name" value="Helicase_ATP-bd"/>
</dbReference>
<protein>
    <submittedName>
        <fullName evidence="5">Superfamily II DNA/RNA helicases, SNF2 family</fullName>
    </submittedName>
</protein>
<evidence type="ECO:0000313" key="6">
    <source>
        <dbReference type="Proteomes" id="UP000218542"/>
    </source>
</evidence>
<dbReference type="InterPro" id="IPR027417">
    <property type="entry name" value="P-loop_NTPase"/>
</dbReference>
<gene>
    <name evidence="5" type="ORF">SCALIN_C31_0010</name>
</gene>
<dbReference type="InterPro" id="IPR038718">
    <property type="entry name" value="SNF2-like_sf"/>
</dbReference>
<dbReference type="Pfam" id="PF00271">
    <property type="entry name" value="Helicase_C"/>
    <property type="match status" value="1"/>
</dbReference>
<reference evidence="6" key="1">
    <citation type="journal article" date="2017" name="Environ. Microbiol. Rep.">
        <title>Genetic Diversity of Marine Anaerobic Ammonium-Oxidizing Bacteria as Revealed by Genomic and Proteomic Analyses of 'Candidatus Scalindua japonica'.</title>
        <authorList>
            <person name="Oshiki M."/>
            <person name="Mizuto K."/>
            <person name="Kimura Z."/>
            <person name="Kindaichi T."/>
            <person name="Satoh H."/>
            <person name="Okabe S."/>
        </authorList>
    </citation>
    <scope>NUCLEOTIDE SEQUENCE [LARGE SCALE GENOMIC DNA]</scope>
    <source>
        <strain evidence="6">husup-a2</strain>
    </source>
</reference>
<dbReference type="EMBL" id="BAOS01000031">
    <property type="protein sequence ID" value="GAX62376.1"/>
    <property type="molecule type" value="Genomic_DNA"/>
</dbReference>
<evidence type="ECO:0000259" key="3">
    <source>
        <dbReference type="PROSITE" id="PS51192"/>
    </source>
</evidence>
<keyword evidence="5" id="KW-0547">Nucleotide-binding</keyword>
<dbReference type="InterPro" id="IPR001650">
    <property type="entry name" value="Helicase_C-like"/>
</dbReference>
<dbReference type="PROSITE" id="PS51194">
    <property type="entry name" value="HELICASE_CTER"/>
    <property type="match status" value="1"/>
</dbReference>
<dbReference type="Gene3D" id="3.40.50.10810">
    <property type="entry name" value="Tandem AAA-ATPase domain"/>
    <property type="match status" value="1"/>
</dbReference>
<dbReference type="CDD" id="cd18793">
    <property type="entry name" value="SF2_C_SNF"/>
    <property type="match status" value="1"/>
</dbReference>
<dbReference type="PROSITE" id="PS51192">
    <property type="entry name" value="HELICASE_ATP_BIND_1"/>
    <property type="match status" value="1"/>
</dbReference>
<name>A0A286U2M5_9BACT</name>
<dbReference type="Gene3D" id="3.40.50.300">
    <property type="entry name" value="P-loop containing nucleotide triphosphate hydrolases"/>
    <property type="match status" value="1"/>
</dbReference>
<evidence type="ECO:0000256" key="2">
    <source>
        <dbReference type="SAM" id="Coils"/>
    </source>
</evidence>
<dbReference type="AlphaFoldDB" id="A0A286U2M5"/>
<dbReference type="GO" id="GO:0016787">
    <property type="term" value="F:hydrolase activity"/>
    <property type="evidence" value="ECO:0007669"/>
    <property type="project" value="UniProtKB-KW"/>
</dbReference>
<evidence type="ECO:0000313" key="5">
    <source>
        <dbReference type="EMBL" id="GAX62376.1"/>
    </source>
</evidence>
<feature type="domain" description="Helicase ATP-binding" evidence="3">
    <location>
        <begin position="1"/>
        <end position="64"/>
    </location>
</feature>
<dbReference type="Pfam" id="PF00176">
    <property type="entry name" value="SNF2-rel_dom"/>
    <property type="match status" value="1"/>
</dbReference>
<dbReference type="PANTHER" id="PTHR10799">
    <property type="entry name" value="SNF2/RAD54 HELICASE FAMILY"/>
    <property type="match status" value="1"/>
</dbReference>
<dbReference type="SMART" id="SM00490">
    <property type="entry name" value="HELICc"/>
    <property type="match status" value="1"/>
</dbReference>
<comment type="caution">
    <text evidence="5">The sequence shown here is derived from an EMBL/GenBank/DDBJ whole genome shotgun (WGS) entry which is preliminary data.</text>
</comment>
<dbReference type="InterPro" id="IPR049730">
    <property type="entry name" value="SNF2/RAD54-like_C"/>
</dbReference>
<keyword evidence="5" id="KW-0347">Helicase</keyword>
<accession>A0A286U2M5</accession>
<organism evidence="5 6">
    <name type="scientific">Candidatus Scalindua japonica</name>
    <dbReference type="NCBI Taxonomy" id="1284222"/>
    <lineage>
        <taxon>Bacteria</taxon>
        <taxon>Pseudomonadati</taxon>
        <taxon>Planctomycetota</taxon>
        <taxon>Candidatus Brocadiia</taxon>
        <taxon>Candidatus Brocadiales</taxon>
        <taxon>Candidatus Scalinduaceae</taxon>
        <taxon>Candidatus Scalindua</taxon>
    </lineage>
</organism>
<feature type="domain" description="Helicase C-terminal" evidence="4">
    <location>
        <begin position="265"/>
        <end position="444"/>
    </location>
</feature>
<evidence type="ECO:0000259" key="4">
    <source>
        <dbReference type="PROSITE" id="PS51194"/>
    </source>
</evidence>
<keyword evidence="1" id="KW-0378">Hydrolase</keyword>
<keyword evidence="2" id="KW-0175">Coiled coil</keyword>
<dbReference type="GO" id="GO:0005524">
    <property type="term" value="F:ATP binding"/>
    <property type="evidence" value="ECO:0007669"/>
    <property type="project" value="InterPro"/>
</dbReference>
<keyword evidence="5" id="KW-0067">ATP-binding</keyword>
<dbReference type="InterPro" id="IPR000330">
    <property type="entry name" value="SNF2_N"/>
</dbReference>